<evidence type="ECO:0000256" key="8">
    <source>
        <dbReference type="ARBA" id="ARBA00023118"/>
    </source>
</evidence>
<dbReference type="Gene3D" id="3.30.420.10">
    <property type="entry name" value="Ribonuclease H-like superfamily/Ribonuclease H"/>
    <property type="match status" value="3"/>
</dbReference>
<dbReference type="Pfam" id="PF13395">
    <property type="entry name" value="HNH_4"/>
    <property type="match status" value="1"/>
</dbReference>
<keyword evidence="8 12" id="KW-0051">Antiviral defense</keyword>
<feature type="domain" description="HNH Cas9-type" evidence="13">
    <location>
        <begin position="763"/>
        <end position="922"/>
    </location>
</feature>
<comment type="function">
    <text evidence="12">CRISPR (clustered regularly interspaced short palindromic repeat) is an adaptive immune system that provides protection against mobile genetic elements (viruses, transposable elements and conjugative plasmids). CRISPR clusters contain spacers, sequences complementary to antecedent mobile elements, and target invading nucleic acids. CRISPR clusters are transcribed and processed into CRISPR RNA (crRNA). In type II CRISPR systems correct processing of pre-crRNA requires a trans-encoded small RNA (tracrRNA), endogenous ribonuclease 3 (rnc) and this protein. The tracrRNA serves as a guide for ribonuclease 3-aided processing of pre-crRNA. Subsequently Cas9/crRNA/tracrRNA endonucleolytically cleaves linear or circular dsDNA target complementary to the spacer; Cas9 is inactive in the absence of the 2 guide RNAs (gRNA). Cas9 recognizes the protospacer adjacent motif (PAM) in the CRISPR repeat sequences to help distinguish self versus nonself, as targets within the bacterial CRISPR locus do not have PAMs. PAM recognition is also required for catalytic activity.</text>
</comment>
<evidence type="ECO:0000256" key="11">
    <source>
        <dbReference type="ARBA" id="ARBA00046380"/>
    </source>
</evidence>
<keyword evidence="5 12" id="KW-0378">Hydrolase</keyword>
<accession>A0ABZ2EN29</accession>
<evidence type="ECO:0000256" key="9">
    <source>
        <dbReference type="ARBA" id="ARBA00023125"/>
    </source>
</evidence>
<feature type="active site" description="Proton acceptor for HNH nuclease domain" evidence="12">
    <location>
        <position position="839"/>
    </location>
</feature>
<evidence type="ECO:0000313" key="14">
    <source>
        <dbReference type="EMBL" id="WWC84957.1"/>
    </source>
</evidence>
<evidence type="ECO:0000256" key="10">
    <source>
        <dbReference type="ARBA" id="ARBA00023211"/>
    </source>
</evidence>
<evidence type="ECO:0000256" key="1">
    <source>
        <dbReference type="ARBA" id="ARBA00001946"/>
    </source>
</evidence>
<dbReference type="InterPro" id="IPR036397">
    <property type="entry name" value="RNaseH_sf"/>
</dbReference>
<dbReference type="HAMAP" id="MF_01480">
    <property type="entry name" value="Cas9"/>
    <property type="match status" value="1"/>
</dbReference>
<keyword evidence="4 12" id="KW-0255">Endonuclease</keyword>
<proteinExistence type="inferred from homology"/>
<evidence type="ECO:0000256" key="2">
    <source>
        <dbReference type="ARBA" id="ARBA00022722"/>
    </source>
</evidence>
<keyword evidence="6 12" id="KW-0460">Magnesium</keyword>
<feature type="binding site" evidence="12">
    <location>
        <position position="8"/>
    </location>
    <ligand>
        <name>Mg(2+)</name>
        <dbReference type="ChEBI" id="CHEBI:18420"/>
        <label>2</label>
    </ligand>
</feature>
<keyword evidence="10" id="KW-0464">Manganese</keyword>
<dbReference type="PROSITE" id="PS51749">
    <property type="entry name" value="HNH_CAS9"/>
    <property type="match status" value="1"/>
</dbReference>
<dbReference type="InterPro" id="IPR033114">
    <property type="entry name" value="HNH_CAS9"/>
</dbReference>
<feature type="binding site" evidence="12">
    <location>
        <position position="755"/>
    </location>
    <ligand>
        <name>Mg(2+)</name>
        <dbReference type="ChEBI" id="CHEBI:18420"/>
        <label>1</label>
    </ligand>
</feature>
<reference evidence="15" key="1">
    <citation type="submission" date="2024-01" db="EMBL/GenBank/DDBJ databases">
        <title>Mycovorax composti gen. nov. sp. nov., a member of the family Chitinophagaceae isolated from button mushroom compost.</title>
        <authorList>
            <person name="Thai M."/>
            <person name="Bell T.L."/>
            <person name="Kertesz M.A."/>
        </authorList>
    </citation>
    <scope>NUCLEOTIDE SEQUENCE [LARGE SCALE GENOMIC DNA]</scope>
    <source>
        <strain evidence="15">C216</strain>
    </source>
</reference>
<evidence type="ECO:0000256" key="12">
    <source>
        <dbReference type="HAMAP-Rule" id="MF_01480"/>
    </source>
</evidence>
<evidence type="ECO:0000256" key="5">
    <source>
        <dbReference type="ARBA" id="ARBA00022801"/>
    </source>
</evidence>
<evidence type="ECO:0000256" key="3">
    <source>
        <dbReference type="ARBA" id="ARBA00022723"/>
    </source>
</evidence>
<evidence type="ECO:0000256" key="4">
    <source>
        <dbReference type="ARBA" id="ARBA00022759"/>
    </source>
</evidence>
<dbReference type="InterPro" id="IPR028629">
    <property type="entry name" value="Cas9"/>
</dbReference>
<dbReference type="InterPro" id="IPR041383">
    <property type="entry name" value="RuvC_III"/>
</dbReference>
<evidence type="ECO:0000256" key="7">
    <source>
        <dbReference type="ARBA" id="ARBA00022884"/>
    </source>
</evidence>
<comment type="cofactor">
    <cofactor evidence="1 12">
        <name>Mg(2+)</name>
        <dbReference type="ChEBI" id="CHEBI:18420"/>
    </cofactor>
</comment>
<comment type="subunit">
    <text evidence="11 12">Monomer. Binds crRNA and tracrRNA.</text>
</comment>
<feature type="active site" description="For RuvC-like nuclease domain" evidence="12">
    <location>
        <position position="8"/>
    </location>
</feature>
<feature type="binding site" evidence="12">
    <location>
        <position position="759"/>
    </location>
    <ligand>
        <name>Mg(2+)</name>
        <dbReference type="ChEBI" id="CHEBI:18420"/>
        <label>1</label>
    </ligand>
</feature>
<keyword evidence="15" id="KW-1185">Reference proteome</keyword>
<dbReference type="Proteomes" id="UP001321305">
    <property type="component" value="Chromosome"/>
</dbReference>
<evidence type="ECO:0000256" key="6">
    <source>
        <dbReference type="ARBA" id="ARBA00022842"/>
    </source>
</evidence>
<evidence type="ECO:0000313" key="15">
    <source>
        <dbReference type="Proteomes" id="UP001321305"/>
    </source>
</evidence>
<dbReference type="GO" id="GO:0004519">
    <property type="term" value="F:endonuclease activity"/>
    <property type="evidence" value="ECO:0007669"/>
    <property type="project" value="UniProtKB-KW"/>
</dbReference>
<comment type="similarity">
    <text evidence="12">Belongs to the CRISPR-associated Cas9 family.</text>
</comment>
<feature type="binding site" evidence="12">
    <location>
        <position position="8"/>
    </location>
    <ligand>
        <name>Mg(2+)</name>
        <dbReference type="ChEBI" id="CHEBI:18420"/>
        <label>1</label>
    </ligand>
</feature>
<gene>
    <name evidence="12 14" type="primary">cas9</name>
    <name evidence="14" type="ORF">PIECOFPK_02700</name>
</gene>
<dbReference type="InterPro" id="IPR003615">
    <property type="entry name" value="HNH_nuc"/>
</dbReference>
<feature type="binding site" evidence="12">
    <location>
        <position position="1004"/>
    </location>
    <ligand>
        <name>Mg(2+)</name>
        <dbReference type="ChEBI" id="CHEBI:18420"/>
        <label>2</label>
    </ligand>
</feature>
<dbReference type="GO" id="GO:0016787">
    <property type="term" value="F:hydrolase activity"/>
    <property type="evidence" value="ECO:0007669"/>
    <property type="project" value="UniProtKB-KW"/>
</dbReference>
<evidence type="ECO:0000259" key="13">
    <source>
        <dbReference type="PROSITE" id="PS51749"/>
    </source>
</evidence>
<comment type="domain">
    <text evidence="12">Has 2 endonuclease domains. The discontinuous RuvC-like domain cleaves the target DNA noncomplementary to crRNA while the HNH nuclease domain cleaves the target DNA complementary to crRNA.</text>
</comment>
<dbReference type="EC" id="3.1.-.-" evidence="12"/>
<dbReference type="RefSeq" id="WP_409966122.1">
    <property type="nucleotide sequence ID" value="NZ_CP144143.1"/>
</dbReference>
<organism evidence="14 15">
    <name type="scientific">Mycovorax composti</name>
    <dbReference type="NCBI Taxonomy" id="2962693"/>
    <lineage>
        <taxon>Bacteria</taxon>
        <taxon>Pseudomonadati</taxon>
        <taxon>Bacteroidota</taxon>
        <taxon>Chitinophagia</taxon>
        <taxon>Chitinophagales</taxon>
        <taxon>Chitinophagaceae</taxon>
        <taxon>Mycovorax</taxon>
    </lineage>
</organism>
<keyword evidence="3 12" id="KW-0479">Metal-binding</keyword>
<keyword evidence="7 12" id="KW-0694">RNA-binding</keyword>
<keyword evidence="9 12" id="KW-0238">DNA-binding</keyword>
<keyword evidence="2 12" id="KW-0540">Nuclease</keyword>
<dbReference type="EMBL" id="CP144143">
    <property type="protein sequence ID" value="WWC84957.1"/>
    <property type="molecule type" value="Genomic_DNA"/>
</dbReference>
<sequence length="1472" mass="172109">MKNILGLDLGTNSIGWAHVIEGDSPENSSIVQIGVRVNPLTTDEQTNFEKGKPITTNADRTLKRGMRRNLDRYQLRREHLIDALRKANIIIAESKLAEDGKNTTHETWRLRAKAVTEKIEKDELARVLLAINKKRGYKSSRKAKNEEEGHAIDGMAIAKRLYEENLTPGQLSFQLLLEGKKKLPEFYRSDLQAEFDKVWNKQRTYYPDFLTEELYIALKGQGKENTRKRILAIANVYTADIKDMEDGLKNEKTITLSNREKKKLQAYKWRNDALTQQLSQEQVAFVLTEINNDINQSSGYLGEISDRSKELFFNKLTVGQYLYNQLLQNRHIRLKNQVFYRQDYMDEFEAIWEEQRKHHPELTDELKEEIRDIIIFYQRKLKSQKGLISFCEFESKEVVINGKKSTIGARVAPKSSPLFQEFKIWQNLNNVLVRKKGSKKRKAQDTLTNFSEDAEVLELSLEAKETLFEELNIKGNLSSSRIIEILGYKPADWEVNYTQLEGNRTNQALYNAYLKILEIEGYNEDLLKLSDKDDINVADLKTPAGEIKEMVKSIFDVLGIDTEILEFNAELDGKAFELQKSYQLWHLLYSAEDDDKKYSEEDILTYGQEHIGLKKKLCEKFGFQPEHAKILVNVSFQDDYGSLSTKAMRKIYPYIKENKYSTACAYVASDYKKLSQKEGDYFDVLSRKYRHSNWETKEENEQRLLKDRLDLLPKNSLRNPVVEKILNQMINVVNALLDKNRKTDPNFKFDEIRIELARELKKNASERAEMTSQINKAKGENEKIVEAIRKDFGILNPTRNDIVKYKLYQELAFNGYKDLYTNTKIDYHKLFSKEYDVDHIIPQSRLFDDSFSNKVLVPRQANLDKSNNTAFDYMSRQSKEDFETYLSVVDNLYKEGKISKAKYQKLLKKESEIGDGFIERDLRDSQYIAKKAKEILSQITRHIVTTSGSITDRLREDWGLINVMKEINLPKYRALGLTEFQERKDGNKVEVIKDWTKRNDHRHHAMDALTVAFTKRQYISYLNYLNARYNATHKEHQNIKGIEEKFTEWKYDDQGNKKRVFKLPIPNFRQQAKEHLESVLVSHKAKNKVVTRNKNITKSKKGELVKIELTPRGQLHKETIYGKYHYYESKEVKIDGKFDEATIAMVAHPLYKKLLLERLQANDNDPKKAFTGKNALSKNPIYLDEARTETMPEKVKLTWLESDYAIRKDITPENFKDEKSLEKIIDHGVREILRQRLKEYGDAKKAFSDLDKNPIYHKNGQVIKRVRISGVKNAEPLHFKRDHLGNYLLDERGERIPVDFVSTGNNHHVAIYRDAKGNLQERVVSFMEAVLRKNYGLPLIFKNPIEDIDLVLNKGIKEELILSNLPEKDWEFLFTMKQNEMFVFPNDQTGFNPQGIDLLDPQNKKLISPNLFRVQKFGVKDYWFRYHLETKINDDIKLNEWSYKRRRNPQSISNVIKVRINHLGDIVQVGEY</sequence>
<dbReference type="Pfam" id="PF18541">
    <property type="entry name" value="RuvC_III"/>
    <property type="match status" value="1"/>
</dbReference>
<protein>
    <recommendedName>
        <fullName evidence="12">CRISPR-associated endonuclease Cas9</fullName>
        <ecNumber evidence="12">3.1.-.-</ecNumber>
    </recommendedName>
</protein>
<name>A0ABZ2EN29_9BACT</name>
<dbReference type="NCBIfam" id="TIGR01865">
    <property type="entry name" value="cas_Csn1"/>
    <property type="match status" value="2"/>
</dbReference>
<feature type="binding site" evidence="12">
    <location>
        <position position="759"/>
    </location>
    <ligand>
        <name>Mg(2+)</name>
        <dbReference type="ChEBI" id="CHEBI:18420"/>
        <label>2</label>
    </ligand>
</feature>